<gene>
    <name evidence="1" type="ORF">ALC60_04388</name>
</gene>
<evidence type="ECO:0000313" key="2">
    <source>
        <dbReference type="Proteomes" id="UP000075809"/>
    </source>
</evidence>
<protein>
    <submittedName>
        <fullName evidence="1">Uncharacterized protein</fullName>
    </submittedName>
</protein>
<proteinExistence type="predicted"/>
<sequence length="53" mass="5932">MRGRTNEEAAMYTGTCPGDVYARAYPVCTTGRSNNLIFDRRESGRKPPPVIRV</sequence>
<dbReference type="EMBL" id="KQ982409">
    <property type="protein sequence ID" value="KYQ56788.1"/>
    <property type="molecule type" value="Genomic_DNA"/>
</dbReference>
<dbReference type="Proteomes" id="UP000075809">
    <property type="component" value="Unassembled WGS sequence"/>
</dbReference>
<keyword evidence="2" id="KW-1185">Reference proteome</keyword>
<evidence type="ECO:0000313" key="1">
    <source>
        <dbReference type="EMBL" id="KYQ56788.1"/>
    </source>
</evidence>
<name>A0A151X927_9HYME</name>
<accession>A0A151X927</accession>
<dbReference type="AlphaFoldDB" id="A0A151X927"/>
<reference evidence="1 2" key="1">
    <citation type="submission" date="2015-09" db="EMBL/GenBank/DDBJ databases">
        <title>Trachymyrmex zeteki WGS genome.</title>
        <authorList>
            <person name="Nygaard S."/>
            <person name="Hu H."/>
            <person name="Boomsma J."/>
            <person name="Zhang G."/>
        </authorList>
    </citation>
    <scope>NUCLEOTIDE SEQUENCE [LARGE SCALE GENOMIC DNA]</scope>
    <source>
        <strain evidence="1">Tzet28-1</strain>
        <tissue evidence="1">Whole body</tissue>
    </source>
</reference>
<organism evidence="1 2">
    <name type="scientific">Mycetomoellerius zeteki</name>
    <dbReference type="NCBI Taxonomy" id="64791"/>
    <lineage>
        <taxon>Eukaryota</taxon>
        <taxon>Metazoa</taxon>
        <taxon>Ecdysozoa</taxon>
        <taxon>Arthropoda</taxon>
        <taxon>Hexapoda</taxon>
        <taxon>Insecta</taxon>
        <taxon>Pterygota</taxon>
        <taxon>Neoptera</taxon>
        <taxon>Endopterygota</taxon>
        <taxon>Hymenoptera</taxon>
        <taxon>Apocrita</taxon>
        <taxon>Aculeata</taxon>
        <taxon>Formicoidea</taxon>
        <taxon>Formicidae</taxon>
        <taxon>Myrmicinae</taxon>
        <taxon>Mycetomoellerius</taxon>
    </lineage>
</organism>